<feature type="region of interest" description="Disordered" evidence="1">
    <location>
        <begin position="71"/>
        <end position="96"/>
    </location>
</feature>
<evidence type="ECO:0000313" key="3">
    <source>
        <dbReference type="Proteomes" id="UP001303046"/>
    </source>
</evidence>
<evidence type="ECO:0000313" key="2">
    <source>
        <dbReference type="EMBL" id="KAK6748104.1"/>
    </source>
</evidence>
<dbReference type="EMBL" id="JAVFWL010000004">
    <property type="protein sequence ID" value="KAK6748104.1"/>
    <property type="molecule type" value="Genomic_DNA"/>
</dbReference>
<proteinExistence type="predicted"/>
<gene>
    <name evidence="2" type="primary">Necator_chrIV.g14288</name>
    <name evidence="2" type="ORF">RB195_000994</name>
</gene>
<comment type="caution">
    <text evidence="2">The sequence shown here is derived from an EMBL/GenBank/DDBJ whole genome shotgun (WGS) entry which is preliminary data.</text>
</comment>
<accession>A0ABR1DCD2</accession>
<keyword evidence="3" id="KW-1185">Reference proteome</keyword>
<dbReference type="Proteomes" id="UP001303046">
    <property type="component" value="Unassembled WGS sequence"/>
</dbReference>
<organism evidence="2 3">
    <name type="scientific">Necator americanus</name>
    <name type="common">Human hookworm</name>
    <dbReference type="NCBI Taxonomy" id="51031"/>
    <lineage>
        <taxon>Eukaryota</taxon>
        <taxon>Metazoa</taxon>
        <taxon>Ecdysozoa</taxon>
        <taxon>Nematoda</taxon>
        <taxon>Chromadorea</taxon>
        <taxon>Rhabditida</taxon>
        <taxon>Rhabditina</taxon>
        <taxon>Rhabditomorpha</taxon>
        <taxon>Strongyloidea</taxon>
        <taxon>Ancylostomatidae</taxon>
        <taxon>Bunostominae</taxon>
        <taxon>Necator</taxon>
    </lineage>
</organism>
<sequence length="120" mass="13360">MSSFDDEGGCGLSEVDDLLLKAIIEDDPLKTLREVAQGERVDYSTVVHYLKKIGKVKTLIKEVLERTGRNALKTATSSPEISEQEEPYSPTRQCPATHSEVTLLKLNELGYETLPHAPYL</sequence>
<evidence type="ECO:0000256" key="1">
    <source>
        <dbReference type="SAM" id="MobiDB-lite"/>
    </source>
</evidence>
<reference evidence="2 3" key="1">
    <citation type="submission" date="2023-08" db="EMBL/GenBank/DDBJ databases">
        <title>A Necator americanus chromosomal reference genome.</title>
        <authorList>
            <person name="Ilik V."/>
            <person name="Petrzelkova K.J."/>
            <person name="Pardy F."/>
            <person name="Fuh T."/>
            <person name="Niatou-Singa F.S."/>
            <person name="Gouil Q."/>
            <person name="Baker L."/>
            <person name="Ritchie M.E."/>
            <person name="Jex A.R."/>
            <person name="Gazzola D."/>
            <person name="Li H."/>
            <person name="Toshio Fujiwara R."/>
            <person name="Zhan B."/>
            <person name="Aroian R.V."/>
            <person name="Pafco B."/>
            <person name="Schwarz E.M."/>
        </authorList>
    </citation>
    <scope>NUCLEOTIDE SEQUENCE [LARGE SCALE GENOMIC DNA]</scope>
    <source>
        <strain evidence="2 3">Aroian</strain>
        <tissue evidence="2">Whole animal</tissue>
    </source>
</reference>
<protein>
    <submittedName>
        <fullName evidence="2">Uncharacterized protein</fullName>
    </submittedName>
</protein>
<name>A0ABR1DCD2_NECAM</name>